<keyword evidence="4 6" id="KW-0067">ATP-binding</keyword>
<keyword evidence="2" id="KW-0813">Transport</keyword>
<proteinExistence type="inferred from homology"/>
<dbReference type="Proteomes" id="UP000076925">
    <property type="component" value="Unassembled WGS sequence"/>
</dbReference>
<sequence>MLKVYNLSVRYRGNLALEGISFTVEPSQSIGIIGPNGAGKSTLIKAMLGLIPICSGSVRFCGQPLKQQLSRVAYIPQRSVIDWDYPTTVKKVVMMGRTVQTGLFRRPSRQSRELVKMALQRVDIWNLRDRPIGQLSGGQQQRVFLARAIAQQADILLFDEPFTGVDYKTEEIIFDIFRELKTQQKTLLIINHDLGDTLKQYDQLLLLNKHLVAWGCREEVITPVNIQKAYGHNFGLTTL</sequence>
<dbReference type="InterPro" id="IPR003439">
    <property type="entry name" value="ABC_transporter-like_ATP-bd"/>
</dbReference>
<dbReference type="FunFam" id="3.40.50.300:FF:000134">
    <property type="entry name" value="Iron-enterobactin ABC transporter ATP-binding protein"/>
    <property type="match status" value="1"/>
</dbReference>
<dbReference type="InterPro" id="IPR017871">
    <property type="entry name" value="ABC_transporter-like_CS"/>
</dbReference>
<evidence type="ECO:0000256" key="3">
    <source>
        <dbReference type="ARBA" id="ARBA00022741"/>
    </source>
</evidence>
<organism evidence="6 7">
    <name type="scientific">Scytonema hofmannii PCC 7110</name>
    <dbReference type="NCBI Taxonomy" id="128403"/>
    <lineage>
        <taxon>Bacteria</taxon>
        <taxon>Bacillati</taxon>
        <taxon>Cyanobacteriota</taxon>
        <taxon>Cyanophyceae</taxon>
        <taxon>Nostocales</taxon>
        <taxon>Scytonemataceae</taxon>
        <taxon>Scytonema</taxon>
    </lineage>
</organism>
<evidence type="ECO:0000256" key="4">
    <source>
        <dbReference type="ARBA" id="ARBA00022840"/>
    </source>
</evidence>
<feature type="domain" description="ABC transporter" evidence="5">
    <location>
        <begin position="2"/>
        <end position="234"/>
    </location>
</feature>
<dbReference type="OrthoDB" id="9806726at2"/>
<accession>A0A139XFH5</accession>
<dbReference type="SMART" id="SM00382">
    <property type="entry name" value="AAA"/>
    <property type="match status" value="1"/>
</dbReference>
<keyword evidence="3" id="KW-0547">Nucleotide-binding</keyword>
<evidence type="ECO:0000313" key="7">
    <source>
        <dbReference type="Proteomes" id="UP000076925"/>
    </source>
</evidence>
<dbReference type="EMBL" id="ANNX02000016">
    <property type="protein sequence ID" value="KYC43372.1"/>
    <property type="molecule type" value="Genomic_DNA"/>
</dbReference>
<reference evidence="6 7" key="1">
    <citation type="journal article" date="2013" name="Genome Biol. Evol.">
        <title>Genomes of Stigonematalean cyanobacteria (subsection V) and the evolution of oxygenic photosynthesis from prokaryotes to plastids.</title>
        <authorList>
            <person name="Dagan T."/>
            <person name="Roettger M."/>
            <person name="Stucken K."/>
            <person name="Landan G."/>
            <person name="Koch R."/>
            <person name="Major P."/>
            <person name="Gould S.B."/>
            <person name="Goremykin V.V."/>
            <person name="Rippka R."/>
            <person name="Tandeau de Marsac N."/>
            <person name="Gugger M."/>
            <person name="Lockhart P.J."/>
            <person name="Allen J.F."/>
            <person name="Brune I."/>
            <person name="Maus I."/>
            <person name="Puhler A."/>
            <person name="Martin W.F."/>
        </authorList>
    </citation>
    <scope>NUCLEOTIDE SEQUENCE [LARGE SCALE GENOMIC DNA]</scope>
    <source>
        <strain evidence="6 7">PCC 7110</strain>
    </source>
</reference>
<dbReference type="STRING" id="128403.WA1_13130"/>
<evidence type="ECO:0000259" key="5">
    <source>
        <dbReference type="PROSITE" id="PS50893"/>
    </source>
</evidence>
<dbReference type="GO" id="GO:0005524">
    <property type="term" value="F:ATP binding"/>
    <property type="evidence" value="ECO:0007669"/>
    <property type="project" value="UniProtKB-KW"/>
</dbReference>
<dbReference type="PROSITE" id="PS50893">
    <property type="entry name" value="ABC_TRANSPORTER_2"/>
    <property type="match status" value="1"/>
</dbReference>
<dbReference type="CDD" id="cd03235">
    <property type="entry name" value="ABC_Metallic_Cations"/>
    <property type="match status" value="1"/>
</dbReference>
<evidence type="ECO:0000256" key="1">
    <source>
        <dbReference type="ARBA" id="ARBA00005417"/>
    </source>
</evidence>
<dbReference type="Gene3D" id="3.40.50.300">
    <property type="entry name" value="P-loop containing nucleotide triphosphate hydrolases"/>
    <property type="match status" value="1"/>
</dbReference>
<evidence type="ECO:0000313" key="6">
    <source>
        <dbReference type="EMBL" id="KYC43372.1"/>
    </source>
</evidence>
<dbReference type="SUPFAM" id="SSF52540">
    <property type="entry name" value="P-loop containing nucleoside triphosphate hydrolases"/>
    <property type="match status" value="1"/>
</dbReference>
<dbReference type="GO" id="GO:0016887">
    <property type="term" value="F:ATP hydrolysis activity"/>
    <property type="evidence" value="ECO:0007669"/>
    <property type="project" value="InterPro"/>
</dbReference>
<dbReference type="AlphaFoldDB" id="A0A139XFH5"/>
<dbReference type="Pfam" id="PF00005">
    <property type="entry name" value="ABC_tran"/>
    <property type="match status" value="1"/>
</dbReference>
<name>A0A139XFH5_9CYAN</name>
<dbReference type="InterPro" id="IPR050153">
    <property type="entry name" value="Metal_Ion_Import_ABC"/>
</dbReference>
<comment type="caution">
    <text evidence="6">The sequence shown here is derived from an EMBL/GenBank/DDBJ whole genome shotgun (WGS) entry which is preliminary data.</text>
</comment>
<comment type="similarity">
    <text evidence="1">Belongs to the ABC transporter superfamily.</text>
</comment>
<dbReference type="InterPro" id="IPR003593">
    <property type="entry name" value="AAA+_ATPase"/>
</dbReference>
<protein>
    <submittedName>
        <fullName evidence="6">Manganese ABC transporter ATP-binding protein</fullName>
    </submittedName>
</protein>
<dbReference type="PANTHER" id="PTHR42734:SF5">
    <property type="entry name" value="IRON TRANSPORT SYSTEM ATP-BINDING PROTEIN HI_0361-RELATED"/>
    <property type="match status" value="1"/>
</dbReference>
<dbReference type="PROSITE" id="PS00211">
    <property type="entry name" value="ABC_TRANSPORTER_1"/>
    <property type="match status" value="1"/>
</dbReference>
<evidence type="ECO:0000256" key="2">
    <source>
        <dbReference type="ARBA" id="ARBA00022448"/>
    </source>
</evidence>
<dbReference type="InterPro" id="IPR027417">
    <property type="entry name" value="P-loop_NTPase"/>
</dbReference>
<keyword evidence="7" id="KW-1185">Reference proteome</keyword>
<dbReference type="PANTHER" id="PTHR42734">
    <property type="entry name" value="METAL TRANSPORT SYSTEM ATP-BINDING PROTEIN TM_0124-RELATED"/>
    <property type="match status" value="1"/>
</dbReference>
<gene>
    <name evidence="6" type="ORF">WA1_13130</name>
</gene>